<keyword evidence="1" id="KW-0812">Transmembrane</keyword>
<reference evidence="2" key="1">
    <citation type="journal article" date="2012" name="Nat. Genet.">
        <title>Whole-genome sequence of Schistosoma haematobium.</title>
        <authorList>
            <person name="Young N.D."/>
            <person name="Jex A.R."/>
            <person name="Li B."/>
            <person name="Liu S."/>
            <person name="Yang L."/>
            <person name="Xiong Z."/>
            <person name="Li Y."/>
            <person name="Cantacessi C."/>
            <person name="Hall R.S."/>
            <person name="Xu X."/>
            <person name="Chen F."/>
            <person name="Wu X."/>
            <person name="Zerlotini A."/>
            <person name="Oliveira G."/>
            <person name="Hofmann A."/>
            <person name="Zhang G."/>
            <person name="Fang X."/>
            <person name="Kang Y."/>
            <person name="Campbell B.E."/>
            <person name="Loukas A."/>
            <person name="Ranganathan S."/>
            <person name="Rollinson D."/>
            <person name="Rinaldi G."/>
            <person name="Brindley P.J."/>
            <person name="Yang H."/>
            <person name="Wang J."/>
            <person name="Wang J."/>
            <person name="Gasser R.B."/>
        </authorList>
    </citation>
    <scope>NUCLEOTIDE SEQUENCE [LARGE SCALE GENOMIC DNA]</scope>
</reference>
<evidence type="ECO:0000256" key="1">
    <source>
        <dbReference type="SAM" id="Phobius"/>
    </source>
</evidence>
<protein>
    <submittedName>
        <fullName evidence="2">Uncharacterized protein</fullName>
    </submittedName>
</protein>
<gene>
    <name evidence="2" type="ORF">MS3_11026</name>
</gene>
<feature type="transmembrane region" description="Helical" evidence="1">
    <location>
        <begin position="36"/>
        <end position="58"/>
    </location>
</feature>
<organism evidence="2">
    <name type="scientific">Schistosoma haematobium</name>
    <name type="common">Blood fluke</name>
    <dbReference type="NCBI Taxonomy" id="6185"/>
    <lineage>
        <taxon>Eukaryota</taxon>
        <taxon>Metazoa</taxon>
        <taxon>Spiralia</taxon>
        <taxon>Lophotrochozoa</taxon>
        <taxon>Platyhelminthes</taxon>
        <taxon>Trematoda</taxon>
        <taxon>Digenea</taxon>
        <taxon>Strigeidida</taxon>
        <taxon>Schistosomatoidea</taxon>
        <taxon>Schistosomatidae</taxon>
        <taxon>Schistosoma</taxon>
    </lineage>
</organism>
<proteinExistence type="predicted"/>
<feature type="non-terminal residue" evidence="2">
    <location>
        <position position="1"/>
    </location>
</feature>
<name>A0A095CH60_SCHHA</name>
<feature type="transmembrane region" description="Helical" evidence="1">
    <location>
        <begin position="78"/>
        <end position="101"/>
    </location>
</feature>
<dbReference type="AlphaFoldDB" id="A0A095CH60"/>
<accession>A0A095CH60</accession>
<dbReference type="EMBL" id="KL252893">
    <property type="protein sequence ID" value="KGB42338.1"/>
    <property type="molecule type" value="Genomic_DNA"/>
</dbReference>
<keyword evidence="1" id="KW-1133">Transmembrane helix</keyword>
<sequence length="112" mass="12549">LICFRSSSCSEPDGMSLRESISAIDLEEIHWFLVTLWFKSLIDITAVSTAVCIAFQATSGSASFSELPKCDLSCSWNLLLVFSLLNLVLMGLFTVAFLRPVRRKQMRARIRA</sequence>
<feature type="non-terminal residue" evidence="2">
    <location>
        <position position="112"/>
    </location>
</feature>
<keyword evidence="1" id="KW-0472">Membrane</keyword>
<evidence type="ECO:0000313" key="2">
    <source>
        <dbReference type="EMBL" id="KGB42338.1"/>
    </source>
</evidence>